<dbReference type="PANTHER" id="PTHR48152">
    <property type="entry name" value="F1C9.34 PROTEIN"/>
    <property type="match status" value="1"/>
</dbReference>
<feature type="signal peptide" evidence="1">
    <location>
        <begin position="1"/>
        <end position="25"/>
    </location>
</feature>
<feature type="chain" id="PRO_5042194422" description="Vacuolar protein sorting-associated protein 62" evidence="1">
    <location>
        <begin position="26"/>
        <end position="529"/>
    </location>
</feature>
<protein>
    <recommendedName>
        <fullName evidence="4">Vacuolar protein sorting-associated protein 62</fullName>
    </recommendedName>
</protein>
<reference evidence="2" key="1">
    <citation type="submission" date="2023-02" db="EMBL/GenBank/DDBJ databases">
        <title>Genome of toxic invasive species Heracleum sosnowskyi carries increased number of genes despite the absence of recent whole-genome duplications.</title>
        <authorList>
            <person name="Schelkunov M."/>
            <person name="Shtratnikova V."/>
            <person name="Makarenko M."/>
            <person name="Klepikova A."/>
            <person name="Omelchenko D."/>
            <person name="Novikova G."/>
            <person name="Obukhova E."/>
            <person name="Bogdanov V."/>
            <person name="Penin A."/>
            <person name="Logacheva M."/>
        </authorList>
    </citation>
    <scope>NUCLEOTIDE SEQUENCE</scope>
    <source>
        <strain evidence="2">Hsosn_3</strain>
        <tissue evidence="2">Leaf</tissue>
    </source>
</reference>
<evidence type="ECO:0008006" key="4">
    <source>
        <dbReference type="Google" id="ProtNLM"/>
    </source>
</evidence>
<accession>A0AAD8HVS7</accession>
<dbReference type="PANTHER" id="PTHR48152:SF3">
    <property type="entry name" value="DUF946 FAMILY PROTEIN (DUF946)"/>
    <property type="match status" value="1"/>
</dbReference>
<evidence type="ECO:0000313" key="2">
    <source>
        <dbReference type="EMBL" id="KAK1373853.1"/>
    </source>
</evidence>
<dbReference type="Pfam" id="PF06101">
    <property type="entry name" value="Vps62"/>
    <property type="match status" value="1"/>
</dbReference>
<reference evidence="2" key="2">
    <citation type="submission" date="2023-05" db="EMBL/GenBank/DDBJ databases">
        <authorList>
            <person name="Schelkunov M.I."/>
        </authorList>
    </citation>
    <scope>NUCLEOTIDE SEQUENCE</scope>
    <source>
        <strain evidence="2">Hsosn_3</strain>
        <tissue evidence="2">Leaf</tissue>
    </source>
</reference>
<sequence length="529" mass="57808">MMESQKVHSCFIIFIILISFKGSASWNPLDIFKKTKTKQPLPVESVFKLPSPLPTWPSGEGFANGTIDLGGLLVSQVSSFNKIWATLEGGPDNLGATFYEPSSTPEGFSMLGSYSQPNNQPLFGWVLIGKDVTNNASQGALAMPTNYTLVWSSESQNIKQDGVGYIWLPTPPQGYMPIGHVVTNSSEKPPLDMTRCVRSDFTAMIEIDSWIWGSDSGLNVYTSRPASRGSMDLSVSTGTFVVQADGVASSLSCLKNVGNNLSAMPNLIQIQELFSAYSPLLYFHPDEQFYPSSVSWFFQNGALLYTKGNESNPVPINPTGSNLPLNGTNDGAYWLDLPINETIRDSLKKGKIGEHVGDWEHVTLRISNFDGELKRVYFSQHNNGTWVSASSLEFENSSKPVVYVSLHGHAAFPHTGLVLEGGTDEVGIRNDMAKGDTVMDSGAAYSVVNAEYLGSPEVVEPLWLNYAGHWGPNVTYDIDKELTGVMEVLPGKLKSEFKKILSDVPPEVLGEEGPVGPKMKDNWNGNERV</sequence>
<dbReference type="Proteomes" id="UP001237642">
    <property type="component" value="Unassembled WGS sequence"/>
</dbReference>
<dbReference type="EMBL" id="JAUIZM010000007">
    <property type="protein sequence ID" value="KAK1373853.1"/>
    <property type="molecule type" value="Genomic_DNA"/>
</dbReference>
<gene>
    <name evidence="2" type="ORF">POM88_030046</name>
</gene>
<organism evidence="2 3">
    <name type="scientific">Heracleum sosnowskyi</name>
    <dbReference type="NCBI Taxonomy" id="360622"/>
    <lineage>
        <taxon>Eukaryota</taxon>
        <taxon>Viridiplantae</taxon>
        <taxon>Streptophyta</taxon>
        <taxon>Embryophyta</taxon>
        <taxon>Tracheophyta</taxon>
        <taxon>Spermatophyta</taxon>
        <taxon>Magnoliopsida</taxon>
        <taxon>eudicotyledons</taxon>
        <taxon>Gunneridae</taxon>
        <taxon>Pentapetalae</taxon>
        <taxon>asterids</taxon>
        <taxon>campanulids</taxon>
        <taxon>Apiales</taxon>
        <taxon>Apiaceae</taxon>
        <taxon>Apioideae</taxon>
        <taxon>apioid superclade</taxon>
        <taxon>Tordylieae</taxon>
        <taxon>Tordyliinae</taxon>
        <taxon>Heracleum</taxon>
    </lineage>
</organism>
<dbReference type="InterPro" id="IPR009291">
    <property type="entry name" value="Vps62"/>
</dbReference>
<evidence type="ECO:0000313" key="3">
    <source>
        <dbReference type="Proteomes" id="UP001237642"/>
    </source>
</evidence>
<dbReference type="AlphaFoldDB" id="A0AAD8HVS7"/>
<name>A0AAD8HVS7_9APIA</name>
<keyword evidence="3" id="KW-1185">Reference proteome</keyword>
<evidence type="ECO:0000256" key="1">
    <source>
        <dbReference type="SAM" id="SignalP"/>
    </source>
</evidence>
<keyword evidence="1" id="KW-0732">Signal</keyword>
<proteinExistence type="predicted"/>
<comment type="caution">
    <text evidence="2">The sequence shown here is derived from an EMBL/GenBank/DDBJ whole genome shotgun (WGS) entry which is preliminary data.</text>
</comment>